<dbReference type="RefSeq" id="WP_076533893.1">
    <property type="nucleotide sequence ID" value="NZ_BMEH01000011.1"/>
</dbReference>
<reference evidence="1 2" key="1">
    <citation type="submission" date="2017-01" db="EMBL/GenBank/DDBJ databases">
        <authorList>
            <person name="Mah S.A."/>
            <person name="Swanson W.J."/>
            <person name="Moy G.W."/>
            <person name="Vacquier V.D."/>
        </authorList>
    </citation>
    <scope>NUCLEOTIDE SEQUENCE [LARGE SCALE GENOMIC DNA]</scope>
    <source>
        <strain evidence="1 2">DSM 26375</strain>
    </source>
</reference>
<gene>
    <name evidence="1" type="ORF">SAMN05421774_1114</name>
</gene>
<keyword evidence="2" id="KW-1185">Reference proteome</keyword>
<evidence type="ECO:0000313" key="1">
    <source>
        <dbReference type="EMBL" id="SIT22004.1"/>
    </source>
</evidence>
<dbReference type="EMBL" id="FTOT01000011">
    <property type="protein sequence ID" value="SIT22004.1"/>
    <property type="molecule type" value="Genomic_DNA"/>
</dbReference>
<dbReference type="STRING" id="1086013.SAMN05421774_1114"/>
<protein>
    <recommendedName>
        <fullName evidence="3">Sulfotransferase family protein</fullName>
    </recommendedName>
</protein>
<organism evidence="1 2">
    <name type="scientific">Gemmobacter megaterium</name>
    <dbReference type="NCBI Taxonomy" id="1086013"/>
    <lineage>
        <taxon>Bacteria</taxon>
        <taxon>Pseudomonadati</taxon>
        <taxon>Pseudomonadota</taxon>
        <taxon>Alphaproteobacteria</taxon>
        <taxon>Rhodobacterales</taxon>
        <taxon>Paracoccaceae</taxon>
        <taxon>Gemmobacter</taxon>
    </lineage>
</organism>
<dbReference type="OrthoDB" id="9806624at2"/>
<dbReference type="InterPro" id="IPR027417">
    <property type="entry name" value="P-loop_NTPase"/>
</dbReference>
<evidence type="ECO:0000313" key="2">
    <source>
        <dbReference type="Proteomes" id="UP000186141"/>
    </source>
</evidence>
<sequence>MARTLPLAALMSRGTRQLRLTGRGLGNLLRGPQRGGRVFGVGAAKTGTHTIGEMFADRVPSAHELDAERLIRLVLDDGPGSPALRRHLLWRDRWRGLQIDASQVNIYLIPDLLTLFPEARFILTVRPPALWLRSIVDDSLRRDTSAIWHRFRDFRFGAQASAQGPESVLAKAGLYTIDGYLSYWARAVTEVTTRVPHEALLILPTGDIGARAADIARFARVPDPDRPPVQTHAFGNPVRSGVLAQLPPAYLAGRIEAVAGPVARAVLPGWTVEADLATALADPPPPGQAR</sequence>
<dbReference type="Gene3D" id="3.40.50.300">
    <property type="entry name" value="P-loop containing nucleotide triphosphate hydrolases"/>
    <property type="match status" value="1"/>
</dbReference>
<dbReference type="Proteomes" id="UP000186141">
    <property type="component" value="Unassembled WGS sequence"/>
</dbReference>
<dbReference type="AlphaFoldDB" id="A0A1N7QGW7"/>
<dbReference type="Pfam" id="PF17784">
    <property type="entry name" value="Sulfotransfer_4"/>
    <property type="match status" value="1"/>
</dbReference>
<evidence type="ECO:0008006" key="3">
    <source>
        <dbReference type="Google" id="ProtNLM"/>
    </source>
</evidence>
<name>A0A1N7QGW7_9RHOB</name>
<dbReference type="InterPro" id="IPR040632">
    <property type="entry name" value="Sulfotransfer_4"/>
</dbReference>
<proteinExistence type="predicted"/>
<dbReference type="SUPFAM" id="SSF52540">
    <property type="entry name" value="P-loop containing nucleoside triphosphate hydrolases"/>
    <property type="match status" value="1"/>
</dbReference>
<accession>A0A1N7QGW7</accession>